<feature type="region of interest" description="Disordered" evidence="1">
    <location>
        <begin position="917"/>
        <end position="945"/>
    </location>
</feature>
<accession>A0A1C5AEX2</accession>
<reference evidence="4 5" key="1">
    <citation type="submission" date="2016-06" db="EMBL/GenBank/DDBJ databases">
        <authorList>
            <person name="Kjaerup R.B."/>
            <person name="Dalgaard T.S."/>
            <person name="Juul-Madsen H.R."/>
        </authorList>
    </citation>
    <scope>NUCLEOTIDE SEQUENCE [LARGE SCALE GENOMIC DNA]</scope>
    <source>
        <strain evidence="4 5">DSM 44871</strain>
    </source>
</reference>
<dbReference type="Gene3D" id="2.60.120.260">
    <property type="entry name" value="Galactose-binding domain-like"/>
    <property type="match status" value="2"/>
</dbReference>
<dbReference type="RefSeq" id="WP_091409197.1">
    <property type="nucleotide sequence ID" value="NZ_FMCR01000010.1"/>
</dbReference>
<feature type="chain" id="PRO_5008711135" evidence="2">
    <location>
        <begin position="36"/>
        <end position="1048"/>
    </location>
</feature>
<dbReference type="InterPro" id="IPR006311">
    <property type="entry name" value="TAT_signal"/>
</dbReference>
<dbReference type="EMBL" id="FMCR01000010">
    <property type="protein sequence ID" value="SCF43574.1"/>
    <property type="molecule type" value="Genomic_DNA"/>
</dbReference>
<dbReference type="Pfam" id="PF00754">
    <property type="entry name" value="F5_F8_type_C"/>
    <property type="match status" value="1"/>
</dbReference>
<dbReference type="InterPro" id="IPR000421">
    <property type="entry name" value="FA58C"/>
</dbReference>
<sequence>MRISEFELSRRRLLILGSAVGAGLAIARPAATAHAAPAATTSYAAPTGPVANTYHALLLAHTRWAEEQWDPAINAYRLADFRFAVVLGNAVLLISPGYDPAAAGVDRDTLHTRTVATIRRFAATNRLAGGTEWGRQLFWDSTFELYFVLAARLLWSELDDVTRNNVDRIARGQAAYAHSLGTGNDPLSGSWTPNGLTGGWIGDTKLEEMGVYAQAIAPGLAWATDDPAAAAWRERFLTWTLNATGLPAADRANPAVVDGRAVADWNTAHNIHDTFLVENHGSFGPHYQEELWRTAGRTAAHFLTAGQPLPEALTRQPSAAQLWRTMRLLASDAGEPFMPMVADRYHLYGRDVLPLAFLAQVQGDRHAARAEADLADRLMPYLNYPPEYRLTKFSGEPKYEPEARAELAISYLFHSWRAANGGVVEPVASTTFFATAAGTRDFGEQAGLTAQQTPTAFAAAVSKTGYVSFLWAPAHDNWLFDTRAASLLPKQSAPVLGRTSAAYTMARDGLDATATVLRVAGGTAGYVTLPTGTVVYATTGLGADEGALTVFNLDMPGVPGLTGTRTFTGEQGSVTLAGQQGLGDGGTDQISFAPRPARYVRMLGRSPVNQYGYSLFAFAVLDASGIDLATGRPTTASSADPAYPAPNATDGNSGTRWAVAREERGRADSWLAVDLGESIDISGVRLDWEAAYGTRYVIQTSLDGTNWSDAAVVPDSPTIAGSWLDVDGRAGLVVHNGQNPITVTATTVTLSSGPATGSTRLIIEGYTGASRSALAAAASRTLPDGGPEALRASDADGYLSLFNLSDDDITTAAVTVSQHATLRLYHGSQVTGSGTTSYQVDLAAATARVEPPRFTATAAQPAKSIPAGTRFDVIDSHHLRITAPAEHIVMVQLESVAGGDRRKVTIPAGRSRDVAFAGGTVTPTSDLARSRTTYPTSPLPAGMTDPSAAVDGDPGTAWQPGPTGRLVIDLGSLHDLASVRLTWTPGRRRPITVATSADGLGYLAVASVPKPRPETTISTRSSGRYVAIAVADWQPGDARLTHAEVFGA</sequence>
<dbReference type="PROSITE" id="PS51318">
    <property type="entry name" value="TAT"/>
    <property type="match status" value="1"/>
</dbReference>
<evidence type="ECO:0000259" key="3">
    <source>
        <dbReference type="PROSITE" id="PS50022"/>
    </source>
</evidence>
<dbReference type="InterPro" id="IPR008979">
    <property type="entry name" value="Galactose-bd-like_sf"/>
</dbReference>
<feature type="domain" description="F5/8 type C" evidence="3">
    <location>
        <begin position="621"/>
        <end position="768"/>
    </location>
</feature>
<dbReference type="SUPFAM" id="SSF49785">
    <property type="entry name" value="Galactose-binding domain-like"/>
    <property type="match status" value="2"/>
</dbReference>
<gene>
    <name evidence="4" type="ORF">GA0070561_0094</name>
</gene>
<organism evidence="4 5">
    <name type="scientific">Micromonospora saelicesensis</name>
    <dbReference type="NCBI Taxonomy" id="285676"/>
    <lineage>
        <taxon>Bacteria</taxon>
        <taxon>Bacillati</taxon>
        <taxon>Actinomycetota</taxon>
        <taxon>Actinomycetes</taxon>
        <taxon>Micromonosporales</taxon>
        <taxon>Micromonosporaceae</taxon>
        <taxon>Micromonospora</taxon>
    </lineage>
</organism>
<dbReference type="PROSITE" id="PS50022">
    <property type="entry name" value="FA58C_3"/>
    <property type="match status" value="1"/>
</dbReference>
<protein>
    <submittedName>
        <fullName evidence="4">F5/8 type C domain-containing protein</fullName>
    </submittedName>
</protein>
<feature type="compositionally biased region" description="Polar residues" evidence="1">
    <location>
        <begin position="921"/>
        <end position="936"/>
    </location>
</feature>
<dbReference type="AlphaFoldDB" id="A0A1C5AEX2"/>
<evidence type="ECO:0000313" key="4">
    <source>
        <dbReference type="EMBL" id="SCF43574.1"/>
    </source>
</evidence>
<dbReference type="Proteomes" id="UP000198864">
    <property type="component" value="Unassembled WGS sequence"/>
</dbReference>
<name>A0A1C5AEX2_9ACTN</name>
<feature type="signal peptide" evidence="2">
    <location>
        <begin position="1"/>
        <end position="35"/>
    </location>
</feature>
<evidence type="ECO:0000256" key="1">
    <source>
        <dbReference type="SAM" id="MobiDB-lite"/>
    </source>
</evidence>
<proteinExistence type="predicted"/>
<evidence type="ECO:0000313" key="5">
    <source>
        <dbReference type="Proteomes" id="UP000198864"/>
    </source>
</evidence>
<keyword evidence="2" id="KW-0732">Signal</keyword>
<feature type="region of interest" description="Disordered" evidence="1">
    <location>
        <begin position="632"/>
        <end position="654"/>
    </location>
</feature>
<dbReference type="STRING" id="285676.GA0070561_0094"/>
<evidence type="ECO:0000256" key="2">
    <source>
        <dbReference type="SAM" id="SignalP"/>
    </source>
</evidence>